<keyword evidence="2" id="KW-0240">DNA-directed RNA polymerase</keyword>
<organism evidence="2 3">
    <name type="scientific">Halorussus caseinilyticus</name>
    <dbReference type="NCBI Taxonomy" id="3034025"/>
    <lineage>
        <taxon>Archaea</taxon>
        <taxon>Methanobacteriati</taxon>
        <taxon>Methanobacteriota</taxon>
        <taxon>Stenosarchaea group</taxon>
        <taxon>Halobacteria</taxon>
        <taxon>Halobacteriales</taxon>
        <taxon>Haladaptataceae</taxon>
        <taxon>Halorussus</taxon>
    </lineage>
</organism>
<dbReference type="RefSeq" id="WP_276281571.1">
    <property type="nucleotide sequence ID" value="NZ_CP119809.1"/>
</dbReference>
<feature type="region of interest" description="Disordered" evidence="1">
    <location>
        <begin position="222"/>
        <end position="260"/>
    </location>
</feature>
<protein>
    <submittedName>
        <fullName evidence="2">DNA-directed RNA polymerase subunit epsilon</fullName>
    </submittedName>
</protein>
<keyword evidence="3" id="KW-1185">Reference proteome</keyword>
<name>A0ABD5WR73_9EURY</name>
<evidence type="ECO:0000313" key="2">
    <source>
        <dbReference type="EMBL" id="MFC7080579.1"/>
    </source>
</evidence>
<dbReference type="GO" id="GO:0000428">
    <property type="term" value="C:DNA-directed RNA polymerase complex"/>
    <property type="evidence" value="ECO:0007669"/>
    <property type="project" value="UniProtKB-KW"/>
</dbReference>
<dbReference type="AlphaFoldDB" id="A0ABD5WR73"/>
<proteinExistence type="predicted"/>
<reference evidence="2 3" key="1">
    <citation type="journal article" date="2019" name="Int. J. Syst. Evol. Microbiol.">
        <title>The Global Catalogue of Microorganisms (GCM) 10K type strain sequencing project: providing services to taxonomists for standard genome sequencing and annotation.</title>
        <authorList>
            <consortium name="The Broad Institute Genomics Platform"/>
            <consortium name="The Broad Institute Genome Sequencing Center for Infectious Disease"/>
            <person name="Wu L."/>
            <person name="Ma J."/>
        </authorList>
    </citation>
    <scope>NUCLEOTIDE SEQUENCE [LARGE SCALE GENOMIC DNA]</scope>
    <source>
        <strain evidence="2 3">DT72</strain>
    </source>
</reference>
<sequence length="260" mass="29715">MTEGWTDQTPSWESGPVPDDRDAERPLSQRPGDGSVGRADLQRDQTVRQWGPVTPSATQIGRAESPDADLPDSVRRLHEERHSAMAGHSSRMHRLDKLRIAHALCNDLSLTPWQRDRVVGIVSDLDLTAFGSQRAIPKVALVVIRHVVDREREHYLGLHDQEWIRDLSPAELDDLYDQFRSITDEERFSELVAKHGLNVTNLNRLRRVLKDQLREQDLEEAVYGRNPYRDPNLPSLDARRSEEGGAEETGQWAERDEPQK</sequence>
<dbReference type="Proteomes" id="UP001596407">
    <property type="component" value="Unassembled WGS sequence"/>
</dbReference>
<keyword evidence="2" id="KW-0804">Transcription</keyword>
<feature type="region of interest" description="Disordered" evidence="1">
    <location>
        <begin position="1"/>
        <end position="71"/>
    </location>
</feature>
<dbReference type="GeneID" id="79302781"/>
<feature type="compositionally biased region" description="Polar residues" evidence="1">
    <location>
        <begin position="1"/>
        <end position="12"/>
    </location>
</feature>
<comment type="caution">
    <text evidence="2">The sequence shown here is derived from an EMBL/GenBank/DDBJ whole genome shotgun (WGS) entry which is preliminary data.</text>
</comment>
<gene>
    <name evidence="2" type="ORF">ACFQJ6_11050</name>
</gene>
<accession>A0ABD5WR73</accession>
<evidence type="ECO:0000256" key="1">
    <source>
        <dbReference type="SAM" id="MobiDB-lite"/>
    </source>
</evidence>
<dbReference type="EMBL" id="JBHSZH010000005">
    <property type="protein sequence ID" value="MFC7080579.1"/>
    <property type="molecule type" value="Genomic_DNA"/>
</dbReference>
<evidence type="ECO:0000313" key="3">
    <source>
        <dbReference type="Proteomes" id="UP001596407"/>
    </source>
</evidence>
<feature type="compositionally biased region" description="Basic and acidic residues" evidence="1">
    <location>
        <begin position="18"/>
        <end position="27"/>
    </location>
</feature>